<feature type="region of interest" description="Disordered" evidence="1">
    <location>
        <begin position="86"/>
        <end position="116"/>
    </location>
</feature>
<keyword evidence="2" id="KW-0346">Stress response</keyword>
<sequence length="116" mass="12157">MARVVAGCCGPQEGYIRRGVVRLLSSQHQHSLLFSTTTPTTQQQIANMADAGRQSLTDKAAAAVKPDSQKTYLEQASDAVASAVDSVASAVQPQQEKSLAQKAGDAVSGNNTNRDV</sequence>
<accession>A0AAF1BFX1</accession>
<dbReference type="EMBL" id="CP086714">
    <property type="protein sequence ID" value="WOO77832.1"/>
    <property type="molecule type" value="Genomic_DNA"/>
</dbReference>
<dbReference type="Gene3D" id="6.10.280.100">
    <property type="match status" value="1"/>
</dbReference>
<dbReference type="Proteomes" id="UP000827549">
    <property type="component" value="Chromosome 1"/>
</dbReference>
<dbReference type="AlphaFoldDB" id="A0AAF1BFX1"/>
<protein>
    <submittedName>
        <fullName evidence="2">Heat shock protein</fullName>
    </submittedName>
</protein>
<evidence type="ECO:0000313" key="2">
    <source>
        <dbReference type="EMBL" id="WOO77832.1"/>
    </source>
</evidence>
<reference evidence="2" key="1">
    <citation type="submission" date="2023-10" db="EMBL/GenBank/DDBJ databases">
        <authorList>
            <person name="Noh H."/>
        </authorList>
    </citation>
    <scope>NUCLEOTIDE SEQUENCE</scope>
    <source>
        <strain evidence="2">DUCC4014</strain>
    </source>
</reference>
<dbReference type="GeneID" id="87804645"/>
<proteinExistence type="predicted"/>
<dbReference type="RefSeq" id="XP_062623864.1">
    <property type="nucleotide sequence ID" value="XM_062767880.1"/>
</dbReference>
<evidence type="ECO:0000256" key="1">
    <source>
        <dbReference type="SAM" id="MobiDB-lite"/>
    </source>
</evidence>
<organism evidence="2 3">
    <name type="scientific">Vanrija pseudolonga</name>
    <dbReference type="NCBI Taxonomy" id="143232"/>
    <lineage>
        <taxon>Eukaryota</taxon>
        <taxon>Fungi</taxon>
        <taxon>Dikarya</taxon>
        <taxon>Basidiomycota</taxon>
        <taxon>Agaricomycotina</taxon>
        <taxon>Tremellomycetes</taxon>
        <taxon>Trichosporonales</taxon>
        <taxon>Trichosporonaceae</taxon>
        <taxon>Vanrija</taxon>
    </lineage>
</organism>
<gene>
    <name evidence="2" type="primary">HSP12</name>
    <name evidence="2" type="ORF">LOC62_01G001389</name>
</gene>
<dbReference type="Pfam" id="PF04119">
    <property type="entry name" value="HSP9_HSP12"/>
    <property type="match status" value="1"/>
</dbReference>
<evidence type="ECO:0000313" key="3">
    <source>
        <dbReference type="Proteomes" id="UP000827549"/>
    </source>
</evidence>
<name>A0AAF1BFX1_9TREE</name>
<dbReference type="InterPro" id="IPR007250">
    <property type="entry name" value="HSP9_HSP12"/>
</dbReference>
<keyword evidence="3" id="KW-1185">Reference proteome</keyword>